<keyword evidence="1" id="KW-0812">Transmembrane</keyword>
<feature type="transmembrane region" description="Helical" evidence="1">
    <location>
        <begin position="144"/>
        <end position="170"/>
    </location>
</feature>
<dbReference type="EMBL" id="CP001814">
    <property type="protein sequence ID" value="ACZ89140.1"/>
    <property type="molecule type" value="Genomic_DNA"/>
</dbReference>
<evidence type="ECO:0000313" key="2">
    <source>
        <dbReference type="EMBL" id="ACZ89140.1"/>
    </source>
</evidence>
<feature type="transmembrane region" description="Helical" evidence="1">
    <location>
        <begin position="59"/>
        <end position="81"/>
    </location>
</feature>
<keyword evidence="3" id="KW-1185">Reference proteome</keyword>
<dbReference type="RefSeq" id="WP_012892875.1">
    <property type="nucleotide sequence ID" value="NC_013595.1"/>
</dbReference>
<proteinExistence type="predicted"/>
<evidence type="ECO:0000256" key="1">
    <source>
        <dbReference type="SAM" id="Phobius"/>
    </source>
</evidence>
<evidence type="ECO:0000313" key="3">
    <source>
        <dbReference type="Proteomes" id="UP000002029"/>
    </source>
</evidence>
<dbReference type="Proteomes" id="UP000002029">
    <property type="component" value="Chromosome"/>
</dbReference>
<organism evidence="2 3">
    <name type="scientific">Streptosporangium roseum (strain ATCC 12428 / DSM 43021 / JCM 3005 / KCTC 9067 / NCIMB 10171 / NRRL 2505 / NI 9100)</name>
    <dbReference type="NCBI Taxonomy" id="479432"/>
    <lineage>
        <taxon>Bacteria</taxon>
        <taxon>Bacillati</taxon>
        <taxon>Actinomycetota</taxon>
        <taxon>Actinomycetes</taxon>
        <taxon>Streptosporangiales</taxon>
        <taxon>Streptosporangiaceae</taxon>
        <taxon>Streptosporangium</taxon>
    </lineage>
</organism>
<dbReference type="eggNOG" id="ENOG5032NI0">
    <property type="taxonomic scope" value="Bacteria"/>
</dbReference>
<dbReference type="AlphaFoldDB" id="D2B0D4"/>
<feature type="transmembrane region" description="Helical" evidence="1">
    <location>
        <begin position="6"/>
        <end position="31"/>
    </location>
</feature>
<dbReference type="HOGENOM" id="CLU_111586_0_0_11"/>
<dbReference type="KEGG" id="sro:Sros_6426"/>
<gene>
    <name evidence="2" type="ordered locus">Sros_6426</name>
</gene>
<sequence length="174" mass="18508">MQWSSIAAHGVLYGLAVSVLFTLALLAGFLAGRDFLVDAYPPAIRERYAKPKSARGRRVALCFGLIFWGACFLPLLVVALLDLRATTGGDLGFLPAAACAAIVFATMSVYDLVVIDWLVFAGLRPRLMTLPGTEGMKEYRDLRFHLVQGLKGSPLVLVVGLVAGGAVAAVEALT</sequence>
<protein>
    <submittedName>
        <fullName evidence="2">NADH dehydrogenase subunit</fullName>
    </submittedName>
</protein>
<accession>D2B0D4</accession>
<name>D2B0D4_STRRD</name>
<keyword evidence="1" id="KW-0472">Membrane</keyword>
<dbReference type="STRING" id="479432.Sros_6426"/>
<reference evidence="2 3" key="1">
    <citation type="journal article" date="2010" name="Stand. Genomic Sci.">
        <title>Complete genome sequence of Streptosporangium roseum type strain (NI 9100).</title>
        <authorList>
            <person name="Nolan M."/>
            <person name="Sikorski J."/>
            <person name="Jando M."/>
            <person name="Lucas S."/>
            <person name="Lapidus A."/>
            <person name="Glavina Del Rio T."/>
            <person name="Chen F."/>
            <person name="Tice H."/>
            <person name="Pitluck S."/>
            <person name="Cheng J.F."/>
            <person name="Chertkov O."/>
            <person name="Sims D."/>
            <person name="Meincke L."/>
            <person name="Brettin T."/>
            <person name="Han C."/>
            <person name="Detter J.C."/>
            <person name="Bruce D."/>
            <person name="Goodwin L."/>
            <person name="Land M."/>
            <person name="Hauser L."/>
            <person name="Chang Y.J."/>
            <person name="Jeffries C.D."/>
            <person name="Ivanova N."/>
            <person name="Mavromatis K."/>
            <person name="Mikhailova N."/>
            <person name="Chen A."/>
            <person name="Palaniappan K."/>
            <person name="Chain P."/>
            <person name="Rohde M."/>
            <person name="Goker M."/>
            <person name="Bristow J."/>
            <person name="Eisen J.A."/>
            <person name="Markowitz V."/>
            <person name="Hugenholtz P."/>
            <person name="Kyrpides N.C."/>
            <person name="Klenk H.P."/>
        </authorList>
    </citation>
    <scope>NUCLEOTIDE SEQUENCE [LARGE SCALE GENOMIC DNA]</scope>
    <source>
        <strain evidence="3">ATCC 12428 / DSM 43021 / JCM 3005 / NI 9100</strain>
    </source>
</reference>
<feature type="transmembrane region" description="Helical" evidence="1">
    <location>
        <begin position="93"/>
        <end position="123"/>
    </location>
</feature>
<dbReference type="OrthoDB" id="5147731at2"/>
<keyword evidence="1" id="KW-1133">Transmembrane helix</keyword>